<dbReference type="SMART" id="SM00086">
    <property type="entry name" value="PAC"/>
    <property type="match status" value="2"/>
</dbReference>
<keyword evidence="4" id="KW-1133">Transmembrane helix</keyword>
<dbReference type="CDD" id="cd00130">
    <property type="entry name" value="PAS"/>
    <property type="match status" value="2"/>
</dbReference>
<dbReference type="PROSITE" id="PS00452">
    <property type="entry name" value="GUANYLATE_CYCLASE_1"/>
    <property type="match status" value="1"/>
</dbReference>
<dbReference type="InterPro" id="IPR013767">
    <property type="entry name" value="PAS_fold"/>
</dbReference>
<dbReference type="RefSeq" id="WP_252662804.1">
    <property type="nucleotide sequence ID" value="NZ_CP098611.1"/>
</dbReference>
<dbReference type="InterPro" id="IPR001610">
    <property type="entry name" value="PAC"/>
</dbReference>
<evidence type="ECO:0000256" key="8">
    <source>
        <dbReference type="SAM" id="MobiDB-lite"/>
    </source>
</evidence>
<keyword evidence="6 7" id="KW-0456">Lyase</keyword>
<dbReference type="NCBIfam" id="TIGR00229">
    <property type="entry name" value="sensory_box"/>
    <property type="match status" value="2"/>
</dbReference>
<keyword evidence="13" id="KW-1185">Reference proteome</keyword>
<name>A0ABY5ANJ2_9CYAN</name>
<dbReference type="PROSITE" id="PS50113">
    <property type="entry name" value="PAC"/>
    <property type="match status" value="1"/>
</dbReference>
<dbReference type="Pfam" id="PF00211">
    <property type="entry name" value="Guanylate_cyc"/>
    <property type="match status" value="1"/>
</dbReference>
<comment type="similarity">
    <text evidence="7">Belongs to the adenylyl cyclase class-4/guanylyl cyclase family.</text>
</comment>
<dbReference type="PROSITE" id="PS50112">
    <property type="entry name" value="PAS"/>
    <property type="match status" value="2"/>
</dbReference>
<feature type="compositionally biased region" description="Polar residues" evidence="8">
    <location>
        <begin position="1"/>
        <end position="20"/>
    </location>
</feature>
<organism evidence="12 13">
    <name type="scientific">Phormidium yuhuli AB48</name>
    <dbReference type="NCBI Taxonomy" id="2940671"/>
    <lineage>
        <taxon>Bacteria</taxon>
        <taxon>Bacillati</taxon>
        <taxon>Cyanobacteriota</taxon>
        <taxon>Cyanophyceae</taxon>
        <taxon>Oscillatoriophycideae</taxon>
        <taxon>Oscillatoriales</taxon>
        <taxon>Oscillatoriaceae</taxon>
        <taxon>Phormidium</taxon>
        <taxon>Phormidium yuhuli</taxon>
    </lineage>
</organism>
<evidence type="ECO:0000256" key="4">
    <source>
        <dbReference type="ARBA" id="ARBA00022989"/>
    </source>
</evidence>
<evidence type="ECO:0000256" key="7">
    <source>
        <dbReference type="RuleBase" id="RU000405"/>
    </source>
</evidence>
<evidence type="ECO:0000256" key="5">
    <source>
        <dbReference type="ARBA" id="ARBA00023136"/>
    </source>
</evidence>
<gene>
    <name evidence="12" type="ORF">NEA10_18470</name>
</gene>
<evidence type="ECO:0000313" key="13">
    <source>
        <dbReference type="Proteomes" id="UP001056708"/>
    </source>
</evidence>
<comment type="subcellular location">
    <subcellularLocation>
        <location evidence="1">Membrane</location>
    </subcellularLocation>
</comment>
<evidence type="ECO:0000256" key="6">
    <source>
        <dbReference type="ARBA" id="ARBA00023239"/>
    </source>
</evidence>
<dbReference type="PANTHER" id="PTHR11920">
    <property type="entry name" value="GUANYLYL CYCLASE"/>
    <property type="match status" value="1"/>
</dbReference>
<dbReference type="Gene3D" id="3.30.450.20">
    <property type="entry name" value="PAS domain"/>
    <property type="match status" value="2"/>
</dbReference>
<dbReference type="EMBL" id="CP098611">
    <property type="protein sequence ID" value="USR90780.1"/>
    <property type="molecule type" value="Genomic_DNA"/>
</dbReference>
<dbReference type="SUPFAM" id="SSF55073">
    <property type="entry name" value="Nucleotide cyclase"/>
    <property type="match status" value="1"/>
</dbReference>
<dbReference type="InterPro" id="IPR000014">
    <property type="entry name" value="PAS"/>
</dbReference>
<dbReference type="InterPro" id="IPR035965">
    <property type="entry name" value="PAS-like_dom_sf"/>
</dbReference>
<dbReference type="PANTHER" id="PTHR11920:SF335">
    <property type="entry name" value="GUANYLATE CYCLASE"/>
    <property type="match status" value="1"/>
</dbReference>
<keyword evidence="5" id="KW-0472">Membrane</keyword>
<dbReference type="Pfam" id="PF13426">
    <property type="entry name" value="PAS_9"/>
    <property type="match status" value="1"/>
</dbReference>
<dbReference type="SMART" id="SM00091">
    <property type="entry name" value="PAS"/>
    <property type="match status" value="2"/>
</dbReference>
<feature type="domain" description="PAC" evidence="10">
    <location>
        <begin position="372"/>
        <end position="422"/>
    </location>
</feature>
<accession>A0ABY5ANJ2</accession>
<dbReference type="Proteomes" id="UP001056708">
    <property type="component" value="Chromosome"/>
</dbReference>
<dbReference type="InterPro" id="IPR029787">
    <property type="entry name" value="Nucleotide_cyclase"/>
</dbReference>
<dbReference type="Gene3D" id="3.30.70.1230">
    <property type="entry name" value="Nucleotide cyclase"/>
    <property type="match status" value="1"/>
</dbReference>
<evidence type="ECO:0000256" key="3">
    <source>
        <dbReference type="ARBA" id="ARBA00022741"/>
    </source>
</evidence>
<dbReference type="CDD" id="cd07302">
    <property type="entry name" value="CHD"/>
    <property type="match status" value="1"/>
</dbReference>
<sequence>MPNFHWTTSGGESARQNLPSQPELGSRMPPSSEDNPSPVLQTNGEGVICYGNPASEPLLQVWGCGLGDRLNSPLQGAVAEVSRSGEPREVTCVCGSAYYQFKLVPLASGRWVNLYGWEMTADLGVSANGEGMVQNLSRLWEQAKVRSRNNSQELQLKIWECLSVQQHLREQQRQLNAIFQEAGIGIALLDREGRILRTNPALQRMLERQEEELQGIAFLEAIALQDALDPPLAEAKAEIQAAIAQCQSLPHKLEVCCRNQKGISFWISLGLSVIQVAGAQPPCFMVLIEDISEGKLSRDALQLTQFAIDAAADIVLWILPSGQFAYANEAAARALGYETQQLLGRSFQEIAPDFATANWDEFWQSMQQQRSFAFETRLQRGNGEIFPVDLTVNGIEFNHHQYICAFARDITERKQTEEALRMAQERSERLLLNIFPASVAKQLKQQAHDNGQMGAAIAQRFEDVTVLFADIVGFTHLCSRCTPSDLVHILNDIFSTFDRLTQERGLEKIKTIGDAYMAVGGLPEPQENNAEAVAELALAMMDEAARFSVQSGEPIILRVGLATGPVVAGVIGLNKFSYDLWGDTVNLASRMESLGVPGCIQVTQQAYERLRHRYVFEKRGKLQVKGKGETIAYLLKRRR</sequence>
<evidence type="ECO:0000259" key="9">
    <source>
        <dbReference type="PROSITE" id="PS50112"/>
    </source>
</evidence>
<dbReference type="SMART" id="SM00044">
    <property type="entry name" value="CYCc"/>
    <property type="match status" value="1"/>
</dbReference>
<dbReference type="PROSITE" id="PS50125">
    <property type="entry name" value="GUANYLATE_CYCLASE_2"/>
    <property type="match status" value="1"/>
</dbReference>
<protein>
    <submittedName>
        <fullName evidence="12">PAS domain S-box protein</fullName>
    </submittedName>
</protein>
<dbReference type="InterPro" id="IPR000700">
    <property type="entry name" value="PAS-assoc_C"/>
</dbReference>
<proteinExistence type="inferred from homology"/>
<feature type="domain" description="PAS" evidence="9">
    <location>
        <begin position="171"/>
        <end position="215"/>
    </location>
</feature>
<evidence type="ECO:0000256" key="1">
    <source>
        <dbReference type="ARBA" id="ARBA00004370"/>
    </source>
</evidence>
<reference evidence="12" key="1">
    <citation type="submission" date="2022-06" db="EMBL/GenBank/DDBJ databases">
        <title>Genome sequence of Phormidium yuhuli AB48 isolated from an industrial photobioreactor environment.</title>
        <authorList>
            <person name="Qiu Y."/>
            <person name="Noonan A.J.C."/>
            <person name="Dofher K."/>
            <person name="Koch M."/>
            <person name="Kieft B."/>
            <person name="Lin X."/>
            <person name="Ziels R.M."/>
            <person name="Hallam S.J."/>
        </authorList>
    </citation>
    <scope>NUCLEOTIDE SEQUENCE</scope>
    <source>
        <strain evidence="12">AB48</strain>
    </source>
</reference>
<dbReference type="InterPro" id="IPR050401">
    <property type="entry name" value="Cyclic_nucleotide_synthase"/>
</dbReference>
<evidence type="ECO:0000259" key="10">
    <source>
        <dbReference type="PROSITE" id="PS50113"/>
    </source>
</evidence>
<keyword evidence="3" id="KW-0547">Nucleotide-binding</keyword>
<evidence type="ECO:0000256" key="2">
    <source>
        <dbReference type="ARBA" id="ARBA00022692"/>
    </source>
</evidence>
<evidence type="ECO:0000313" key="12">
    <source>
        <dbReference type="EMBL" id="USR90780.1"/>
    </source>
</evidence>
<keyword evidence="2" id="KW-0812">Transmembrane</keyword>
<dbReference type="InterPro" id="IPR001054">
    <property type="entry name" value="A/G_cyclase"/>
</dbReference>
<evidence type="ECO:0000259" key="11">
    <source>
        <dbReference type="PROSITE" id="PS50125"/>
    </source>
</evidence>
<dbReference type="Pfam" id="PF00989">
    <property type="entry name" value="PAS"/>
    <property type="match status" value="1"/>
</dbReference>
<dbReference type="InterPro" id="IPR018297">
    <property type="entry name" value="A/G_cyclase_CS"/>
</dbReference>
<feature type="compositionally biased region" description="Polar residues" evidence="8">
    <location>
        <begin position="32"/>
        <end position="44"/>
    </location>
</feature>
<feature type="domain" description="PAS" evidence="9">
    <location>
        <begin position="300"/>
        <end position="353"/>
    </location>
</feature>
<feature type="region of interest" description="Disordered" evidence="8">
    <location>
        <begin position="1"/>
        <end position="44"/>
    </location>
</feature>
<feature type="domain" description="Guanylate cyclase" evidence="11">
    <location>
        <begin position="465"/>
        <end position="592"/>
    </location>
</feature>
<dbReference type="SUPFAM" id="SSF55785">
    <property type="entry name" value="PYP-like sensor domain (PAS domain)"/>
    <property type="match status" value="2"/>
</dbReference>